<dbReference type="OrthoDB" id="4351134at2"/>
<accession>A0A5C4S7G3</accession>
<organism evidence="1 2">
    <name type="scientific">Chlorobaculum thiosulfatiphilum</name>
    <name type="common">Chlorobium limicola f.sp. thiosulfatophilum</name>
    <dbReference type="NCBI Taxonomy" id="115852"/>
    <lineage>
        <taxon>Bacteria</taxon>
        <taxon>Pseudomonadati</taxon>
        <taxon>Chlorobiota</taxon>
        <taxon>Chlorobiia</taxon>
        <taxon>Chlorobiales</taxon>
        <taxon>Chlorobiaceae</taxon>
        <taxon>Chlorobaculum</taxon>
    </lineage>
</organism>
<dbReference type="InterPro" id="IPR032564">
    <property type="entry name" value="DUF4928"/>
</dbReference>
<dbReference type="Proteomes" id="UP000308271">
    <property type="component" value="Unassembled WGS sequence"/>
</dbReference>
<gene>
    <name evidence="1" type="ORF">FGF66_06520</name>
</gene>
<dbReference type="AlphaFoldDB" id="A0A5C4S7G3"/>
<proteinExistence type="predicted"/>
<evidence type="ECO:0000313" key="2">
    <source>
        <dbReference type="Proteomes" id="UP000308271"/>
    </source>
</evidence>
<reference evidence="1 2" key="1">
    <citation type="submission" date="2019-05" db="EMBL/GenBank/DDBJ databases">
        <title>Draft Whole-Genome sequence of the green sulfur bacterium Chlorobaculum thiosulfatiphilum DSM 249.</title>
        <authorList>
            <person name="Meyer T.E."/>
            <person name="Kyndt J.A."/>
        </authorList>
    </citation>
    <scope>NUCLEOTIDE SEQUENCE [LARGE SCALE GENOMIC DNA]</scope>
    <source>
        <strain evidence="1 2">DSM 249</strain>
    </source>
</reference>
<dbReference type="RefSeq" id="WP_139456869.1">
    <property type="nucleotide sequence ID" value="NZ_VDCH01000011.1"/>
</dbReference>
<dbReference type="EMBL" id="VDCH01000011">
    <property type="protein sequence ID" value="TNJ38919.1"/>
    <property type="molecule type" value="Genomic_DNA"/>
</dbReference>
<sequence>MSLEEKLMEFAHKNRMRGKGPLCVALVVSRHGKKLGMPLDPESLLTDGGGQVMGLGKSAVQSILKEHGIDRVLAEEGGRTSRGSVGNMRKYVAFLNGLHASGPINFDQMEDWWIERVREFFSGKPFVFRFDASKSLRAVIRDLLFQAEKRQAQSHGSTVVGTMLQHLVGAKLNLLLDSPLRHHGANVADNVSGREGDFIVEDVAIHVTTSPSEALIRKCRRNLDNGMKPVIITTDRGAVLAEGLAEQAGMADRLDVFEAEQFIAGNLYEIGKFAQIGRRNTAEQLIAEYNAIVDECETDPGLRIDVAQ</sequence>
<protein>
    <submittedName>
        <fullName evidence="1">DUF4928 domain-containing protein</fullName>
    </submittedName>
</protein>
<evidence type="ECO:0000313" key="1">
    <source>
        <dbReference type="EMBL" id="TNJ38919.1"/>
    </source>
</evidence>
<name>A0A5C4S7G3_CHLTI</name>
<keyword evidence="2" id="KW-1185">Reference proteome</keyword>
<dbReference type="Pfam" id="PF16280">
    <property type="entry name" value="DUF4928"/>
    <property type="match status" value="1"/>
</dbReference>
<comment type="caution">
    <text evidence="1">The sequence shown here is derived from an EMBL/GenBank/DDBJ whole genome shotgun (WGS) entry which is preliminary data.</text>
</comment>